<sequence length="124" mass="12937">MKVGSVLTMLRSPKRPYPRRRRGGGAPVRGGGVRVARWRGTEAGAIEVVPPYDALFPEAAVLLPGRDGYASATGRGGVPGFREASAAAAHSVPSVAGRRSKSPVRRGGSSWHGMLQACPPNVSH</sequence>
<feature type="region of interest" description="Disordered" evidence="1">
    <location>
        <begin position="1"/>
        <end position="30"/>
    </location>
</feature>
<dbReference type="Proteomes" id="UP001165074">
    <property type="component" value="Unassembled WGS sequence"/>
</dbReference>
<evidence type="ECO:0000256" key="1">
    <source>
        <dbReference type="SAM" id="MobiDB-lite"/>
    </source>
</evidence>
<protein>
    <submittedName>
        <fullName evidence="2">Uncharacterized protein</fullName>
    </submittedName>
</protein>
<feature type="region of interest" description="Disordered" evidence="1">
    <location>
        <begin position="89"/>
        <end position="124"/>
    </location>
</feature>
<feature type="compositionally biased region" description="Basic residues" evidence="1">
    <location>
        <begin position="12"/>
        <end position="23"/>
    </location>
</feature>
<comment type="caution">
    <text evidence="2">The sequence shown here is derived from an EMBL/GenBank/DDBJ whole genome shotgun (WGS) entry which is preliminary data.</text>
</comment>
<accession>A0A9W6SCE8</accession>
<dbReference type="AlphaFoldDB" id="A0A9W6SCE8"/>
<evidence type="ECO:0000313" key="2">
    <source>
        <dbReference type="EMBL" id="GLY90047.1"/>
    </source>
</evidence>
<evidence type="ECO:0000313" key="3">
    <source>
        <dbReference type="Proteomes" id="UP001165074"/>
    </source>
</evidence>
<keyword evidence="3" id="KW-1185">Reference proteome</keyword>
<gene>
    <name evidence="2" type="ORF">Airi02_079760</name>
</gene>
<reference evidence="2" key="1">
    <citation type="submission" date="2023-03" db="EMBL/GenBank/DDBJ databases">
        <title>Actinoallomurus iriomotensis NBRC 103684.</title>
        <authorList>
            <person name="Ichikawa N."/>
            <person name="Sato H."/>
            <person name="Tonouchi N."/>
        </authorList>
    </citation>
    <scope>NUCLEOTIDE SEQUENCE</scope>
    <source>
        <strain evidence="2">NBRC 103684</strain>
    </source>
</reference>
<proteinExistence type="predicted"/>
<name>A0A9W6SCE8_9ACTN</name>
<organism evidence="2 3">
    <name type="scientific">Actinoallomurus iriomotensis</name>
    <dbReference type="NCBI Taxonomy" id="478107"/>
    <lineage>
        <taxon>Bacteria</taxon>
        <taxon>Bacillati</taxon>
        <taxon>Actinomycetota</taxon>
        <taxon>Actinomycetes</taxon>
        <taxon>Streptosporangiales</taxon>
        <taxon>Thermomonosporaceae</taxon>
        <taxon>Actinoallomurus</taxon>
    </lineage>
</organism>
<dbReference type="EMBL" id="BSTK01000015">
    <property type="protein sequence ID" value="GLY90047.1"/>
    <property type="molecule type" value="Genomic_DNA"/>
</dbReference>